<organism evidence="3 4">
    <name type="scientific">Streptomyces odorifer</name>
    <dbReference type="NCBI Taxonomy" id="53450"/>
    <lineage>
        <taxon>Bacteria</taxon>
        <taxon>Bacillati</taxon>
        <taxon>Actinomycetota</taxon>
        <taxon>Actinomycetes</taxon>
        <taxon>Kitasatosporales</taxon>
        <taxon>Streptomycetaceae</taxon>
        <taxon>Streptomyces</taxon>
        <taxon>Streptomyces albidoflavus group</taxon>
    </lineage>
</organism>
<protein>
    <recommendedName>
        <fullName evidence="5">Integral membrane protein</fullName>
    </recommendedName>
</protein>
<evidence type="ECO:0000256" key="2">
    <source>
        <dbReference type="SAM" id="Phobius"/>
    </source>
</evidence>
<name>A0A7Y6C6C8_9ACTN</name>
<feature type="region of interest" description="Disordered" evidence="1">
    <location>
        <begin position="114"/>
        <end position="243"/>
    </location>
</feature>
<feature type="transmembrane region" description="Helical" evidence="2">
    <location>
        <begin position="20"/>
        <end position="43"/>
    </location>
</feature>
<keyword evidence="2" id="KW-0472">Membrane</keyword>
<evidence type="ECO:0008006" key="5">
    <source>
        <dbReference type="Google" id="ProtNLM"/>
    </source>
</evidence>
<reference evidence="3 4" key="1">
    <citation type="submission" date="2020-03" db="EMBL/GenBank/DDBJ databases">
        <title>Complete genome sequence of sixteen Streptomyces strains facilitates identification of candidate genes involved in plant growth-promotion in grain legumes and cereals.</title>
        <authorList>
            <person name="Gopalakrishnan S."/>
            <person name="Thakur V."/>
            <person name="Saxena R."/>
            <person name="Vadlamudi S."/>
            <person name="Purohit S."/>
            <person name="Kumar V."/>
            <person name="Rathore A."/>
            <person name="Chitikineni A."/>
            <person name="Varshney R.K."/>
        </authorList>
    </citation>
    <scope>NUCLEOTIDE SEQUENCE [LARGE SCALE GENOMIC DNA]</scope>
    <source>
        <strain evidence="3 4">KAI-180</strain>
    </source>
</reference>
<keyword evidence="2" id="KW-1133">Transmembrane helix</keyword>
<feature type="compositionally biased region" description="Gly residues" evidence="1">
    <location>
        <begin position="225"/>
        <end position="243"/>
    </location>
</feature>
<feature type="transmembrane region" description="Helical" evidence="2">
    <location>
        <begin position="55"/>
        <end position="73"/>
    </location>
</feature>
<proteinExistence type="predicted"/>
<gene>
    <name evidence="3" type="ORF">G6W59_05885</name>
</gene>
<keyword evidence="2" id="KW-0812">Transmembrane</keyword>
<feature type="compositionally biased region" description="Pro residues" evidence="1">
    <location>
        <begin position="146"/>
        <end position="160"/>
    </location>
</feature>
<evidence type="ECO:0000313" key="3">
    <source>
        <dbReference type="EMBL" id="NUV27874.1"/>
    </source>
</evidence>
<evidence type="ECO:0000313" key="4">
    <source>
        <dbReference type="Proteomes" id="UP000540128"/>
    </source>
</evidence>
<dbReference type="RefSeq" id="WP_175458679.1">
    <property type="nucleotide sequence ID" value="NZ_JAANNT010000003.1"/>
</dbReference>
<evidence type="ECO:0000256" key="1">
    <source>
        <dbReference type="SAM" id="MobiDB-lite"/>
    </source>
</evidence>
<feature type="compositionally biased region" description="Pro residues" evidence="1">
    <location>
        <begin position="185"/>
        <end position="204"/>
    </location>
</feature>
<comment type="caution">
    <text evidence="3">The sequence shown here is derived from an EMBL/GenBank/DDBJ whole genome shotgun (WGS) entry which is preliminary data.</text>
</comment>
<keyword evidence="4" id="KW-1185">Reference proteome</keyword>
<dbReference type="EMBL" id="JAANNT010000003">
    <property type="protein sequence ID" value="NUV27874.1"/>
    <property type="molecule type" value="Genomic_DNA"/>
</dbReference>
<accession>A0A7Y6C6C8</accession>
<dbReference type="AlphaFoldDB" id="A0A7Y6C6C8"/>
<dbReference type="Proteomes" id="UP000540128">
    <property type="component" value="Unassembled WGS sequence"/>
</dbReference>
<feature type="compositionally biased region" description="Pro residues" evidence="1">
    <location>
        <begin position="121"/>
        <end position="134"/>
    </location>
</feature>
<sequence>MHSTYPAAPKPQGPSREARVWLRVLFTALAVMSCGFFAFGALIRLACLTRRPRDWVLMAISAGCTFLAIGMMPEGDDSTTILDDLAVAAILINMVAVVTYYLWADIRHDRRTYGTGRPGHPGVPGPHPAGPYPPHGVTRPTSAPLPHHPYPQPHQPPLQPHPQQHYNPPTAPTGAADAWARPQGGPAPTPAGPRPAPGTPPPGGPARIDQVRAELDELSAYLRDSGGGQQGDGRGNGSQEGPR</sequence>
<feature type="transmembrane region" description="Helical" evidence="2">
    <location>
        <begin position="85"/>
        <end position="103"/>
    </location>
</feature>